<dbReference type="PANTHER" id="PTHR19328:SF75">
    <property type="entry name" value="ALDOSE SUGAR DEHYDROGENASE YLII"/>
    <property type="match status" value="1"/>
</dbReference>
<organism evidence="4 5">
    <name type="scientific">Candidatus Acidiferrum panamense</name>
    <dbReference type="NCBI Taxonomy" id="2741543"/>
    <lineage>
        <taxon>Bacteria</taxon>
        <taxon>Pseudomonadati</taxon>
        <taxon>Acidobacteriota</taxon>
        <taxon>Terriglobia</taxon>
        <taxon>Candidatus Acidiferrales</taxon>
        <taxon>Candidatus Acidiferrum</taxon>
    </lineage>
</organism>
<dbReference type="SUPFAM" id="SSF50952">
    <property type="entry name" value="Soluble quinoprotein glucose dehydrogenase"/>
    <property type="match status" value="1"/>
</dbReference>
<evidence type="ECO:0000256" key="2">
    <source>
        <dbReference type="SAM" id="SignalP"/>
    </source>
</evidence>
<reference evidence="4" key="1">
    <citation type="submission" date="2020-06" db="EMBL/GenBank/DDBJ databases">
        <title>Legume-microbial interactions unlock mineral nutrients during tropical forest succession.</title>
        <authorList>
            <person name="Epihov D.Z."/>
        </authorList>
    </citation>
    <scope>NUCLEOTIDE SEQUENCE [LARGE SCALE GENOMIC DNA]</scope>
    <source>
        <strain evidence="4">Pan2503</strain>
    </source>
</reference>
<dbReference type="InterPro" id="IPR012938">
    <property type="entry name" value="Glc/Sorbosone_DH"/>
</dbReference>
<dbReference type="EMBL" id="JACDQQ010002692">
    <property type="protein sequence ID" value="MBA0088814.1"/>
    <property type="molecule type" value="Genomic_DNA"/>
</dbReference>
<dbReference type="Proteomes" id="UP000567293">
    <property type="component" value="Unassembled WGS sequence"/>
</dbReference>
<dbReference type="AlphaFoldDB" id="A0A7V8T039"/>
<sequence length="444" mass="47579">ARMKPYLPSAIVLIGIFAAAMEAQTSGTGAAAPAARSQAPSDRALPAMVEGQPVERRQPEKKDDQPTFPQQTRAPYHASEPFQITTLIDTLPAPWSLAFLPDGKILFTERLPGSIRILDTRGGLSAPVAGVSALMAPDAKDIGVLDVALDPHFAANHQIFFTFYDYINGTNSNTWVARGQLDEANLALIGAKVIFRAQPAMPSKRLGGKTGGRIAIAPDDTLFVTTGDRSDSPPWDVAQRLDNHLGKIIHITADGAPAPDNPFLGKSGVLPEIWSYGIRSPEGLAFDPKTGRLWENEHGPRGGDELNIIAKGKNYGWPVVVHGIDYPGAAIGEGVVHRDGMEDPVYYWDPVIAPSGLAFYTGTLFPQWQGSLFVGGLGGRVLDRLAIVNDKVVAEEPLLMDLHARIRDVRVGPDGAVYVLTDSGTATVSPNTPPTSKLLKLTPK</sequence>
<protein>
    <submittedName>
        <fullName evidence="4">PQQ-dependent sugar dehydrogenase</fullName>
    </submittedName>
</protein>
<feature type="signal peptide" evidence="2">
    <location>
        <begin position="1"/>
        <end position="22"/>
    </location>
</feature>
<evidence type="ECO:0000256" key="1">
    <source>
        <dbReference type="SAM" id="MobiDB-lite"/>
    </source>
</evidence>
<feature type="non-terminal residue" evidence="4">
    <location>
        <position position="1"/>
    </location>
</feature>
<proteinExistence type="predicted"/>
<evidence type="ECO:0000259" key="3">
    <source>
        <dbReference type="Pfam" id="PF07995"/>
    </source>
</evidence>
<dbReference type="Pfam" id="PF07995">
    <property type="entry name" value="GSDH"/>
    <property type="match status" value="1"/>
</dbReference>
<keyword evidence="2" id="KW-0732">Signal</keyword>
<evidence type="ECO:0000313" key="5">
    <source>
        <dbReference type="Proteomes" id="UP000567293"/>
    </source>
</evidence>
<accession>A0A7V8T039</accession>
<dbReference type="PANTHER" id="PTHR19328">
    <property type="entry name" value="HEDGEHOG-INTERACTING PROTEIN"/>
    <property type="match status" value="1"/>
</dbReference>
<dbReference type="InterPro" id="IPR011042">
    <property type="entry name" value="6-blade_b-propeller_TolB-like"/>
</dbReference>
<feature type="chain" id="PRO_5031287662" evidence="2">
    <location>
        <begin position="23"/>
        <end position="444"/>
    </location>
</feature>
<dbReference type="InterPro" id="IPR011041">
    <property type="entry name" value="Quinoprot_gluc/sorb_DH_b-prop"/>
</dbReference>
<keyword evidence="5" id="KW-1185">Reference proteome</keyword>
<gene>
    <name evidence="4" type="ORF">HRJ53_27820</name>
</gene>
<evidence type="ECO:0000313" key="4">
    <source>
        <dbReference type="EMBL" id="MBA0088814.1"/>
    </source>
</evidence>
<comment type="caution">
    <text evidence="4">The sequence shown here is derived from an EMBL/GenBank/DDBJ whole genome shotgun (WGS) entry which is preliminary data.</text>
</comment>
<feature type="domain" description="Glucose/Sorbosone dehydrogenase" evidence="3">
    <location>
        <begin position="93"/>
        <end position="425"/>
    </location>
</feature>
<feature type="region of interest" description="Disordered" evidence="1">
    <location>
        <begin position="52"/>
        <end position="75"/>
    </location>
</feature>
<feature type="compositionally biased region" description="Basic and acidic residues" evidence="1">
    <location>
        <begin position="53"/>
        <end position="65"/>
    </location>
</feature>
<dbReference type="Gene3D" id="2.120.10.30">
    <property type="entry name" value="TolB, C-terminal domain"/>
    <property type="match status" value="1"/>
</dbReference>
<name>A0A7V8T039_9BACT</name>